<feature type="transmembrane region" description="Helical" evidence="1">
    <location>
        <begin position="98"/>
        <end position="115"/>
    </location>
</feature>
<feature type="domain" description="EamA" evidence="2">
    <location>
        <begin position="7"/>
        <end position="138"/>
    </location>
</feature>
<feature type="transmembrane region" description="Helical" evidence="1">
    <location>
        <begin position="6"/>
        <end position="24"/>
    </location>
</feature>
<dbReference type="Proteomes" id="UP000752292">
    <property type="component" value="Unassembled WGS sequence"/>
</dbReference>
<dbReference type="InterPro" id="IPR037185">
    <property type="entry name" value="EmrE-like"/>
</dbReference>
<sequence length="294" mass="31334">MARYLPELYALTTLLFLSAQVLIIRAGNPHYSAYSASQIMTWGNLLLLGGYGLWTEPLGSFTVPAVLFYAGSGVFGYALSRTALYLGYERVGAARTTAVHGSTPLLSALMAVFLLGEEAGFGVFLGTAAIVAGVWLITAERSGGEWRRRDILIPLAAAAGTAFSMICRKKGLLIVDAPAMGTAISCLTAAFLLPWSWKYLPRMEGARLGRRGWVFLAPAALVNSIGQFTLMRSLLTAGVAYTVPIYAASPLVVLVLAAIFMRQHERLTVRLARAVLLTVAGAGLIALARHGLLG</sequence>
<feature type="transmembrane region" description="Helical" evidence="1">
    <location>
        <begin position="243"/>
        <end position="262"/>
    </location>
</feature>
<gene>
    <name evidence="3" type="ORF">HY618_07650</name>
</gene>
<dbReference type="Gene3D" id="1.10.3730.20">
    <property type="match status" value="1"/>
</dbReference>
<organism evidence="3 4">
    <name type="scientific">Tectimicrobiota bacterium</name>
    <dbReference type="NCBI Taxonomy" id="2528274"/>
    <lineage>
        <taxon>Bacteria</taxon>
        <taxon>Pseudomonadati</taxon>
        <taxon>Nitrospinota/Tectimicrobiota group</taxon>
        <taxon>Candidatus Tectimicrobiota</taxon>
    </lineage>
</organism>
<dbReference type="PANTHER" id="PTHR22911:SF137">
    <property type="entry name" value="SOLUTE CARRIER FAMILY 35 MEMBER G2-RELATED"/>
    <property type="match status" value="1"/>
</dbReference>
<dbReference type="SUPFAM" id="SSF103481">
    <property type="entry name" value="Multidrug resistance efflux transporter EmrE"/>
    <property type="match status" value="2"/>
</dbReference>
<keyword evidence="1" id="KW-1133">Transmembrane helix</keyword>
<feature type="transmembrane region" description="Helical" evidence="1">
    <location>
        <begin position="66"/>
        <end position="86"/>
    </location>
</feature>
<feature type="domain" description="EamA" evidence="2">
    <location>
        <begin position="152"/>
        <end position="286"/>
    </location>
</feature>
<feature type="transmembrane region" description="Helical" evidence="1">
    <location>
        <begin position="274"/>
        <end position="292"/>
    </location>
</feature>
<comment type="caution">
    <text evidence="3">The sequence shown here is derived from an EMBL/GenBank/DDBJ whole genome shotgun (WGS) entry which is preliminary data.</text>
</comment>
<feature type="non-terminal residue" evidence="3">
    <location>
        <position position="294"/>
    </location>
</feature>
<dbReference type="AlphaFoldDB" id="A0A932ZVD7"/>
<dbReference type="PANTHER" id="PTHR22911">
    <property type="entry name" value="ACYL-MALONYL CONDENSING ENZYME-RELATED"/>
    <property type="match status" value="1"/>
</dbReference>
<evidence type="ECO:0000259" key="2">
    <source>
        <dbReference type="Pfam" id="PF00892"/>
    </source>
</evidence>
<name>A0A932ZVD7_UNCTE</name>
<reference evidence="3" key="1">
    <citation type="submission" date="2020-07" db="EMBL/GenBank/DDBJ databases">
        <title>Huge and variable diversity of episymbiotic CPR bacteria and DPANN archaea in groundwater ecosystems.</title>
        <authorList>
            <person name="He C.Y."/>
            <person name="Keren R."/>
            <person name="Whittaker M."/>
            <person name="Farag I.F."/>
            <person name="Doudna J."/>
            <person name="Cate J.H.D."/>
            <person name="Banfield J.F."/>
        </authorList>
    </citation>
    <scope>NUCLEOTIDE SEQUENCE</scope>
    <source>
        <strain evidence="3">NC_groundwater_1370_Ag_S-0.2um_69_93</strain>
    </source>
</reference>
<accession>A0A932ZVD7</accession>
<keyword evidence="1" id="KW-0472">Membrane</keyword>
<feature type="transmembrane region" description="Helical" evidence="1">
    <location>
        <begin position="121"/>
        <end position="139"/>
    </location>
</feature>
<evidence type="ECO:0000313" key="4">
    <source>
        <dbReference type="Proteomes" id="UP000752292"/>
    </source>
</evidence>
<protein>
    <submittedName>
        <fullName evidence="3">DMT family transporter</fullName>
    </submittedName>
</protein>
<feature type="transmembrane region" description="Helical" evidence="1">
    <location>
        <begin position="179"/>
        <end position="200"/>
    </location>
</feature>
<evidence type="ECO:0000313" key="3">
    <source>
        <dbReference type="EMBL" id="MBI4252318.1"/>
    </source>
</evidence>
<proteinExistence type="predicted"/>
<dbReference type="InterPro" id="IPR000620">
    <property type="entry name" value="EamA_dom"/>
</dbReference>
<evidence type="ECO:0000256" key="1">
    <source>
        <dbReference type="SAM" id="Phobius"/>
    </source>
</evidence>
<dbReference type="EMBL" id="JACQRX010000332">
    <property type="protein sequence ID" value="MBI4252318.1"/>
    <property type="molecule type" value="Genomic_DNA"/>
</dbReference>
<dbReference type="GO" id="GO:0016020">
    <property type="term" value="C:membrane"/>
    <property type="evidence" value="ECO:0007669"/>
    <property type="project" value="InterPro"/>
</dbReference>
<keyword evidence="1" id="KW-0812">Transmembrane</keyword>
<dbReference type="Pfam" id="PF00892">
    <property type="entry name" value="EamA"/>
    <property type="match status" value="2"/>
</dbReference>